<dbReference type="Gene3D" id="3.40.50.620">
    <property type="entry name" value="HUPs"/>
    <property type="match status" value="1"/>
</dbReference>
<dbReference type="PANTHER" id="PTHR30336:SF4">
    <property type="entry name" value="ENVELOPE BIOGENESIS FACTOR ELYC"/>
    <property type="match status" value="1"/>
</dbReference>
<dbReference type="InterPro" id="IPR014729">
    <property type="entry name" value="Rossmann-like_a/b/a_fold"/>
</dbReference>
<dbReference type="EMBL" id="MSPP01000008">
    <property type="protein sequence ID" value="OUD08135.1"/>
    <property type="molecule type" value="Genomic_DNA"/>
</dbReference>
<keyword evidence="3" id="KW-1185">Reference proteome</keyword>
<evidence type="ECO:0000313" key="2">
    <source>
        <dbReference type="EMBL" id="OUD08135.1"/>
    </source>
</evidence>
<dbReference type="Proteomes" id="UP000194664">
    <property type="component" value="Unassembled WGS sequence"/>
</dbReference>
<dbReference type="InterPro" id="IPR003848">
    <property type="entry name" value="DUF218"/>
</dbReference>
<dbReference type="AlphaFoldDB" id="A0A251WVF4"/>
<dbReference type="GO" id="GO:0005886">
    <property type="term" value="C:plasma membrane"/>
    <property type="evidence" value="ECO:0007669"/>
    <property type="project" value="TreeGrafter"/>
</dbReference>
<name>A0A251WVF4_9RHOB</name>
<comment type="caution">
    <text evidence="2">The sequence shown here is derived from an EMBL/GenBank/DDBJ whole genome shotgun (WGS) entry which is preliminary data.</text>
</comment>
<gene>
    <name evidence="2" type="ORF">BVC71_15115</name>
</gene>
<dbReference type="InterPro" id="IPR051599">
    <property type="entry name" value="Cell_Envelope_Assoc"/>
</dbReference>
<protein>
    <recommendedName>
        <fullName evidence="1">DUF218 domain-containing protein</fullName>
    </recommendedName>
</protein>
<dbReference type="OrthoDB" id="9809813at2"/>
<evidence type="ECO:0000313" key="3">
    <source>
        <dbReference type="Proteomes" id="UP000194664"/>
    </source>
</evidence>
<organism evidence="2 3">
    <name type="scientific">Marivivens niveibacter</name>
    <dbReference type="NCBI Taxonomy" id="1930667"/>
    <lineage>
        <taxon>Bacteria</taxon>
        <taxon>Pseudomonadati</taxon>
        <taxon>Pseudomonadota</taxon>
        <taxon>Alphaproteobacteria</taxon>
        <taxon>Rhodobacterales</taxon>
        <taxon>Paracoccaceae</taxon>
        <taxon>Marivivens group</taxon>
        <taxon>Marivivens</taxon>
    </lineage>
</organism>
<accession>A0A251WVF4</accession>
<feature type="domain" description="DUF218" evidence="1">
    <location>
        <begin position="4"/>
        <end position="143"/>
    </location>
</feature>
<dbReference type="CDD" id="cd06259">
    <property type="entry name" value="YdcF-like"/>
    <property type="match status" value="1"/>
</dbReference>
<reference evidence="2 3" key="1">
    <citation type="submission" date="2016-12" db="EMBL/GenBank/DDBJ databases">
        <title>The draft genome sequence of HSLHS2.</title>
        <authorList>
            <person name="Hu D."/>
            <person name="Wang L."/>
            <person name="Shao Z."/>
        </authorList>
    </citation>
    <scope>NUCLEOTIDE SEQUENCE [LARGE SCALE GENOMIC DNA]</scope>
    <source>
        <strain evidence="2">MCCC 1A06712</strain>
    </source>
</reference>
<proteinExistence type="predicted"/>
<dbReference type="RefSeq" id="WP_086452529.1">
    <property type="nucleotide sequence ID" value="NZ_MSPP01000008.1"/>
</dbReference>
<evidence type="ECO:0000259" key="1">
    <source>
        <dbReference type="Pfam" id="PF02698"/>
    </source>
</evidence>
<dbReference type="GO" id="GO:0000270">
    <property type="term" value="P:peptidoglycan metabolic process"/>
    <property type="evidence" value="ECO:0007669"/>
    <property type="project" value="TreeGrafter"/>
</dbReference>
<dbReference type="GO" id="GO:0043164">
    <property type="term" value="P:Gram-negative-bacterium-type cell wall biogenesis"/>
    <property type="evidence" value="ECO:0007669"/>
    <property type="project" value="TreeGrafter"/>
</dbReference>
<sequence length="154" mass="17031">MAKTAIILGAAVWKNGASPALMRRVLKGAELYRVGRISRIIVTGGLGKYPPTEASIMHRVLIANGVPDDAITIEDKATSTYENFALSKLLTNAKEITIVTDWYHIPRSWLVARHHGFRPDFACPSGRGANPGTQVRAAVREAIAIPYYLLKYWR</sequence>
<dbReference type="PANTHER" id="PTHR30336">
    <property type="entry name" value="INNER MEMBRANE PROTEIN, PROBABLE PERMEASE"/>
    <property type="match status" value="1"/>
</dbReference>
<dbReference type="Pfam" id="PF02698">
    <property type="entry name" value="DUF218"/>
    <property type="match status" value="1"/>
</dbReference>